<accession>A0AAD2TRF2</accession>
<comment type="caution">
    <text evidence="1">The sequence shown here is derived from an EMBL/GenBank/DDBJ whole genome shotgun (WGS) entry which is preliminary data.</text>
</comment>
<reference evidence="1 2" key="1">
    <citation type="submission" date="2012-02" db="EMBL/GenBank/DDBJ databases">
        <title>The Genome Sequence of Parabacteroides distasonis CL09T03C24.</title>
        <authorList>
            <consortium name="The Broad Institute Genome Sequencing Platform"/>
            <person name="Earl A."/>
            <person name="Ward D."/>
            <person name="Feldgarden M."/>
            <person name="Gevers D."/>
            <person name="Zitomersky N.L."/>
            <person name="Coyne M.J."/>
            <person name="Comstock L.E."/>
            <person name="Young S.K."/>
            <person name="Zeng Q."/>
            <person name="Gargeya S."/>
            <person name="Fitzgerald M."/>
            <person name="Haas B."/>
            <person name="Abouelleil A."/>
            <person name="Alvarado L."/>
            <person name="Arachchi H.M."/>
            <person name="Berlin A."/>
            <person name="Chapman S.B."/>
            <person name="Gearin G."/>
            <person name="Goldberg J."/>
            <person name="Griggs A."/>
            <person name="Gujja S."/>
            <person name="Hansen M."/>
            <person name="Heiman D."/>
            <person name="Howarth C."/>
            <person name="Larimer J."/>
            <person name="Lui A."/>
            <person name="MacDonald P.J.P."/>
            <person name="McCowen C."/>
            <person name="Montmayeur A."/>
            <person name="Murphy C."/>
            <person name="Neiman D."/>
            <person name="Pearson M."/>
            <person name="Priest M."/>
            <person name="Roberts A."/>
            <person name="Saif S."/>
            <person name="Shea T."/>
            <person name="Sisk P."/>
            <person name="Stolte C."/>
            <person name="Sykes S."/>
            <person name="Wortman J."/>
            <person name="Nusbaum C."/>
            <person name="Birren B."/>
        </authorList>
    </citation>
    <scope>NUCLEOTIDE SEQUENCE [LARGE SCALE GENOMIC DNA]</scope>
    <source>
        <strain evidence="1 2">CL09T03C24</strain>
    </source>
</reference>
<dbReference type="RefSeq" id="WP_005864153.1">
    <property type="nucleotide sequence ID" value="NZ_JH976486.1"/>
</dbReference>
<gene>
    <name evidence="1" type="ORF">HMPREF1059_01333</name>
</gene>
<sequence length="292" mass="34792">MAKVCTVETKVKLCGLYVREPFDYIFDEEDYNLFLRTFDLPESLMEYRKYLYIYGAFIRHQSHKCKTSEMQEEFRQQDRDALCWRRMLEQLEKFFLTSKPYVYKIQSSKQSKNEKLFLGNEERFQDTVIKFLIEEICAFENARQDGQKTRPEDVNLERIQLQLAAAREIDYELNGTKRGFSTPLELLASQTTIRVLSYLVRLDCLFTDVSYSRIIDVPLTKEDYLFIYRYIDYFDLLAYKKTANTTTPEKLIRQRLKSFPQGKKILDGLLGLEQKINEIAIYLKEANARLKY</sequence>
<dbReference type="EMBL" id="AGZN01000012">
    <property type="protein sequence ID" value="EKN29732.1"/>
    <property type="molecule type" value="Genomic_DNA"/>
</dbReference>
<dbReference type="AlphaFoldDB" id="A0AAD2TRF2"/>
<evidence type="ECO:0000313" key="2">
    <source>
        <dbReference type="Proteomes" id="UP000006262"/>
    </source>
</evidence>
<organism evidence="1 2">
    <name type="scientific">Parabacteroides distasonis CL09T03C24</name>
    <dbReference type="NCBI Taxonomy" id="999417"/>
    <lineage>
        <taxon>Bacteria</taxon>
        <taxon>Pseudomonadati</taxon>
        <taxon>Bacteroidota</taxon>
        <taxon>Bacteroidia</taxon>
        <taxon>Bacteroidales</taxon>
        <taxon>Tannerellaceae</taxon>
        <taxon>Parabacteroides</taxon>
    </lineage>
</organism>
<name>A0AAD2TRF2_PARDI</name>
<protein>
    <submittedName>
        <fullName evidence="1">Uncharacterized protein</fullName>
    </submittedName>
</protein>
<dbReference type="Proteomes" id="UP000006262">
    <property type="component" value="Unassembled WGS sequence"/>
</dbReference>
<proteinExistence type="predicted"/>
<evidence type="ECO:0000313" key="1">
    <source>
        <dbReference type="EMBL" id="EKN29732.1"/>
    </source>
</evidence>